<sequence length="63" mass="7116">MLMKDCCCLCLCYKSSCILLSLPPSLICCNRSATVPSWLICVAYFDLIIKLVSMYCAHMLIFI</sequence>
<keyword evidence="1" id="KW-1133">Transmembrane helix</keyword>
<name>A0A2P2MXZ0_RHIMU</name>
<organism evidence="2">
    <name type="scientific">Rhizophora mucronata</name>
    <name type="common">Asiatic mangrove</name>
    <dbReference type="NCBI Taxonomy" id="61149"/>
    <lineage>
        <taxon>Eukaryota</taxon>
        <taxon>Viridiplantae</taxon>
        <taxon>Streptophyta</taxon>
        <taxon>Embryophyta</taxon>
        <taxon>Tracheophyta</taxon>
        <taxon>Spermatophyta</taxon>
        <taxon>Magnoliopsida</taxon>
        <taxon>eudicotyledons</taxon>
        <taxon>Gunneridae</taxon>
        <taxon>Pentapetalae</taxon>
        <taxon>rosids</taxon>
        <taxon>fabids</taxon>
        <taxon>Malpighiales</taxon>
        <taxon>Rhizophoraceae</taxon>
        <taxon>Rhizophora</taxon>
    </lineage>
</organism>
<feature type="transmembrane region" description="Helical" evidence="1">
    <location>
        <begin position="37"/>
        <end position="62"/>
    </location>
</feature>
<reference evidence="2" key="1">
    <citation type="submission" date="2018-02" db="EMBL/GenBank/DDBJ databases">
        <title>Rhizophora mucronata_Transcriptome.</title>
        <authorList>
            <person name="Meera S.P."/>
            <person name="Sreeshan A."/>
            <person name="Augustine A."/>
        </authorList>
    </citation>
    <scope>NUCLEOTIDE SEQUENCE</scope>
    <source>
        <tissue evidence="2">Leaf</tissue>
    </source>
</reference>
<keyword evidence="1" id="KW-0812">Transmembrane</keyword>
<evidence type="ECO:0000313" key="2">
    <source>
        <dbReference type="EMBL" id="MBX35076.1"/>
    </source>
</evidence>
<evidence type="ECO:0000256" key="1">
    <source>
        <dbReference type="SAM" id="Phobius"/>
    </source>
</evidence>
<dbReference type="EMBL" id="GGEC01054592">
    <property type="protein sequence ID" value="MBX35076.1"/>
    <property type="molecule type" value="Transcribed_RNA"/>
</dbReference>
<protein>
    <submittedName>
        <fullName evidence="2">Uncharacterized protein</fullName>
    </submittedName>
</protein>
<proteinExistence type="predicted"/>
<accession>A0A2P2MXZ0</accession>
<dbReference type="AlphaFoldDB" id="A0A2P2MXZ0"/>
<keyword evidence="1" id="KW-0472">Membrane</keyword>